<dbReference type="InterPro" id="IPR036130">
    <property type="entry name" value="Pyridoxine-5'_phos_synth"/>
</dbReference>
<comment type="pathway">
    <text evidence="4">Cofactor biosynthesis; pyridoxine 5'-phosphate biosynthesis; pyridoxine 5'-phosphate from D-erythrose 4-phosphate: step 5/5.</text>
</comment>
<keyword evidence="3 4" id="KW-0664">Pyridoxine biosynthesis</keyword>
<feature type="binding site" evidence="4">
    <location>
        <position position="18"/>
    </location>
    <ligand>
        <name>3-amino-2-oxopropyl phosphate</name>
        <dbReference type="ChEBI" id="CHEBI:57279"/>
    </ligand>
</feature>
<dbReference type="Pfam" id="PF03740">
    <property type="entry name" value="PdxJ"/>
    <property type="match status" value="1"/>
</dbReference>
<dbReference type="SUPFAM" id="SSF63892">
    <property type="entry name" value="Pyridoxine 5'-phosphate synthase"/>
    <property type="match status" value="1"/>
</dbReference>
<sequence>MTMLSVNLNKIALLRNSRGRDFPNVVEFANKMMALGVKGITVHPRQDERHITMQDAYDLGDLLRDNDDVEYNIEGYPSEDFMALVTKIKPTQCTLVPDSPDQLTSDHGWDLAKEGEFVKGICDRLNAAGIRSALFMDPDAAEIKLVPASGARRIELYTEDYASTYGSLKHEKVLQGYREAAQTAQSLGIEVNAGHDLDLTNLAKFLTIPDVLEVSIGHVLTIECIEHGMKDVIGRYLVICEGAAATS</sequence>
<proteinExistence type="inferred from homology"/>
<dbReference type="AlphaFoldDB" id="A0A6S6UAA2"/>
<organism evidence="6">
    <name type="scientific">uncultured Thiotrichaceae bacterium</name>
    <dbReference type="NCBI Taxonomy" id="298394"/>
    <lineage>
        <taxon>Bacteria</taxon>
        <taxon>Pseudomonadati</taxon>
        <taxon>Pseudomonadota</taxon>
        <taxon>Gammaproteobacteria</taxon>
        <taxon>Thiotrichales</taxon>
        <taxon>Thiotrichaceae</taxon>
        <taxon>environmental samples</taxon>
    </lineage>
</organism>
<dbReference type="NCBIfam" id="TIGR00559">
    <property type="entry name" value="pdxJ"/>
    <property type="match status" value="1"/>
</dbReference>
<comment type="subunit">
    <text evidence="4">Homooctamer; tetramer of dimers.</text>
</comment>
<feature type="binding site" evidence="4">
    <location>
        <position position="104"/>
    </location>
    <ligand>
        <name>1-deoxy-D-xylulose 5-phosphate</name>
        <dbReference type="ChEBI" id="CHEBI:57792"/>
    </ligand>
</feature>
<dbReference type="GO" id="GO:0008615">
    <property type="term" value="P:pyridoxine biosynthetic process"/>
    <property type="evidence" value="ECO:0007669"/>
    <property type="project" value="UniProtKB-UniRule"/>
</dbReference>
<dbReference type="NCBIfam" id="NF003626">
    <property type="entry name" value="PRK05265.1-4"/>
    <property type="match status" value="1"/>
</dbReference>
<comment type="caution">
    <text evidence="4">Lacks conserved residue(s) required for the propagation of feature annotation.</text>
</comment>
<dbReference type="InterPro" id="IPR004569">
    <property type="entry name" value="PyrdxlP_synth_PdxJ"/>
</dbReference>
<comment type="similarity">
    <text evidence="4">Belongs to the PNP synthase family.</text>
</comment>
<evidence type="ECO:0000256" key="1">
    <source>
        <dbReference type="ARBA" id="ARBA00022490"/>
    </source>
</evidence>
<keyword evidence="1 4" id="KW-0963">Cytoplasm</keyword>
<dbReference type="InterPro" id="IPR013785">
    <property type="entry name" value="Aldolase_TIM"/>
</dbReference>
<dbReference type="EC" id="2.6.99.2" evidence="4 5"/>
<feature type="active site" description="Proton acceptor" evidence="4">
    <location>
        <position position="43"/>
    </location>
</feature>
<feature type="active site" description="Proton acceptor" evidence="4">
    <location>
        <position position="74"/>
    </location>
</feature>
<accession>A0A6S6UAA2</accession>
<comment type="catalytic activity">
    <reaction evidence="4">
        <text>3-amino-2-oxopropyl phosphate + 1-deoxy-D-xylulose 5-phosphate = pyridoxine 5'-phosphate + phosphate + 2 H2O + H(+)</text>
        <dbReference type="Rhea" id="RHEA:15265"/>
        <dbReference type="ChEBI" id="CHEBI:15377"/>
        <dbReference type="ChEBI" id="CHEBI:15378"/>
        <dbReference type="ChEBI" id="CHEBI:43474"/>
        <dbReference type="ChEBI" id="CHEBI:57279"/>
        <dbReference type="ChEBI" id="CHEBI:57792"/>
        <dbReference type="ChEBI" id="CHEBI:58589"/>
        <dbReference type="EC" id="2.6.99.2"/>
    </reaction>
</comment>
<feature type="site" description="Transition state stabilizer" evidence="4">
    <location>
        <position position="155"/>
    </location>
</feature>
<dbReference type="PANTHER" id="PTHR30456">
    <property type="entry name" value="PYRIDOXINE 5'-PHOSPHATE SYNTHASE"/>
    <property type="match status" value="1"/>
</dbReference>
<evidence type="ECO:0000256" key="5">
    <source>
        <dbReference type="NCBIfam" id="TIGR00559"/>
    </source>
</evidence>
<dbReference type="PANTHER" id="PTHR30456:SF0">
    <property type="entry name" value="PYRIDOXINE 5'-PHOSPHATE SYNTHASE"/>
    <property type="match status" value="1"/>
</dbReference>
<comment type="subcellular location">
    <subcellularLocation>
        <location evidence="4">Cytoplasm</location>
    </subcellularLocation>
</comment>
<comment type="function">
    <text evidence="4">Catalyzes the complicated ring closure reaction between the two acyclic compounds 1-deoxy-D-xylulose-5-phosphate (DXP) and 3-amino-2-oxopropyl phosphate (1-amino-acetone-3-phosphate or AAP) to form pyridoxine 5'-phosphate (PNP) and inorganic phosphate.</text>
</comment>
<gene>
    <name evidence="4" type="primary">pdxJ</name>
    <name evidence="6" type="ORF">HELGO_WM20714</name>
</gene>
<name>A0A6S6UAA2_9GAMM</name>
<feature type="binding site" evidence="4">
    <location>
        <position position="7"/>
    </location>
    <ligand>
        <name>3-amino-2-oxopropyl phosphate</name>
        <dbReference type="ChEBI" id="CHEBI:57279"/>
    </ligand>
</feature>
<feature type="binding site" evidence="4">
    <location>
        <position position="196"/>
    </location>
    <ligand>
        <name>3-amino-2-oxopropyl phosphate</name>
        <dbReference type="ChEBI" id="CHEBI:57279"/>
    </ligand>
</feature>
<feature type="active site" description="Proton donor" evidence="4">
    <location>
        <position position="195"/>
    </location>
</feature>
<dbReference type="GO" id="GO:0033856">
    <property type="term" value="F:pyridoxine 5'-phosphate synthase activity"/>
    <property type="evidence" value="ECO:0007669"/>
    <property type="project" value="UniProtKB-UniRule"/>
</dbReference>
<evidence type="ECO:0000256" key="4">
    <source>
        <dbReference type="HAMAP-Rule" id="MF_00279"/>
    </source>
</evidence>
<dbReference type="UniPathway" id="UPA00244">
    <property type="reaction ID" value="UER00313"/>
</dbReference>
<dbReference type="HAMAP" id="MF_00279">
    <property type="entry name" value="PdxJ"/>
    <property type="match status" value="1"/>
</dbReference>
<evidence type="ECO:0000313" key="6">
    <source>
        <dbReference type="EMBL" id="CAA6828739.1"/>
    </source>
</evidence>
<feature type="binding site" evidence="4">
    <location>
        <begin position="217"/>
        <end position="218"/>
    </location>
    <ligand>
        <name>3-amino-2-oxopropyl phosphate</name>
        <dbReference type="ChEBI" id="CHEBI:57279"/>
    </ligand>
</feature>
<feature type="binding site" evidence="4">
    <location>
        <position position="45"/>
    </location>
    <ligand>
        <name>1-deoxy-D-xylulose 5-phosphate</name>
        <dbReference type="ChEBI" id="CHEBI:57792"/>
    </ligand>
</feature>
<protein>
    <recommendedName>
        <fullName evidence="4 5">Pyridoxine 5'-phosphate synthase</fullName>
        <shortName evidence="4">PNP synthase</shortName>
        <ecNumber evidence="4 5">2.6.99.2</ecNumber>
    </recommendedName>
</protein>
<dbReference type="GO" id="GO:0005829">
    <property type="term" value="C:cytosol"/>
    <property type="evidence" value="ECO:0007669"/>
    <property type="project" value="TreeGrafter"/>
</dbReference>
<evidence type="ECO:0000256" key="2">
    <source>
        <dbReference type="ARBA" id="ARBA00022679"/>
    </source>
</evidence>
<dbReference type="Gene3D" id="3.20.20.70">
    <property type="entry name" value="Aldolase class I"/>
    <property type="match status" value="1"/>
</dbReference>
<dbReference type="CDD" id="cd00003">
    <property type="entry name" value="PNPsynthase"/>
    <property type="match status" value="1"/>
</dbReference>
<reference evidence="6" key="1">
    <citation type="submission" date="2020-01" db="EMBL/GenBank/DDBJ databases">
        <authorList>
            <person name="Meier V. D."/>
            <person name="Meier V D."/>
        </authorList>
    </citation>
    <scope>NUCLEOTIDE SEQUENCE</scope>
    <source>
        <strain evidence="6">HLG_WM_MAG_09</strain>
    </source>
</reference>
<evidence type="ECO:0000256" key="3">
    <source>
        <dbReference type="ARBA" id="ARBA00023096"/>
    </source>
</evidence>
<feature type="binding site" evidence="4">
    <location>
        <position position="50"/>
    </location>
    <ligand>
        <name>1-deoxy-D-xylulose 5-phosphate</name>
        <dbReference type="ChEBI" id="CHEBI:57792"/>
    </ligand>
</feature>
<dbReference type="EMBL" id="CACVAT010000474">
    <property type="protein sequence ID" value="CAA6828739.1"/>
    <property type="molecule type" value="Genomic_DNA"/>
</dbReference>
<keyword evidence="2 4" id="KW-0808">Transferase</keyword>